<dbReference type="Proteomes" id="UP001497644">
    <property type="component" value="Chromosome 2"/>
</dbReference>
<organism evidence="1 2">
    <name type="scientific">Lasius platythorax</name>
    <dbReference type="NCBI Taxonomy" id="488582"/>
    <lineage>
        <taxon>Eukaryota</taxon>
        <taxon>Metazoa</taxon>
        <taxon>Ecdysozoa</taxon>
        <taxon>Arthropoda</taxon>
        <taxon>Hexapoda</taxon>
        <taxon>Insecta</taxon>
        <taxon>Pterygota</taxon>
        <taxon>Neoptera</taxon>
        <taxon>Endopterygota</taxon>
        <taxon>Hymenoptera</taxon>
        <taxon>Apocrita</taxon>
        <taxon>Aculeata</taxon>
        <taxon>Formicoidea</taxon>
        <taxon>Formicidae</taxon>
        <taxon>Formicinae</taxon>
        <taxon>Lasius</taxon>
        <taxon>Lasius</taxon>
    </lineage>
</organism>
<proteinExistence type="predicted"/>
<evidence type="ECO:0000313" key="1">
    <source>
        <dbReference type="EMBL" id="CAL1680371.1"/>
    </source>
</evidence>
<dbReference type="EMBL" id="OZ034825">
    <property type="protein sequence ID" value="CAL1680371.1"/>
    <property type="molecule type" value="Genomic_DNA"/>
</dbReference>
<name>A0AAV2NMX5_9HYME</name>
<reference evidence="1" key="1">
    <citation type="submission" date="2024-04" db="EMBL/GenBank/DDBJ databases">
        <authorList>
            <consortium name="Molecular Ecology Group"/>
        </authorList>
    </citation>
    <scope>NUCLEOTIDE SEQUENCE</scope>
</reference>
<protein>
    <submittedName>
        <fullName evidence="1">Uncharacterized protein</fullName>
    </submittedName>
</protein>
<evidence type="ECO:0000313" key="2">
    <source>
        <dbReference type="Proteomes" id="UP001497644"/>
    </source>
</evidence>
<sequence>MLLAATPPCEIMSDPRVHRMRGILRFSPTFTLTLSHGGGGIALTIWTRQERFDAGRRQVHSLEETVLIS</sequence>
<keyword evidence="2" id="KW-1185">Reference proteome</keyword>
<accession>A0AAV2NMX5</accession>
<gene>
    <name evidence="1" type="ORF">LPLAT_LOCUS6407</name>
</gene>
<dbReference type="AlphaFoldDB" id="A0AAV2NMX5"/>